<dbReference type="GO" id="GO:0004497">
    <property type="term" value="F:monooxygenase activity"/>
    <property type="evidence" value="ECO:0007669"/>
    <property type="project" value="UniProtKB-KW"/>
</dbReference>
<dbReference type="SUPFAM" id="SSF51905">
    <property type="entry name" value="FAD/NAD(P)-binding domain"/>
    <property type="match status" value="1"/>
</dbReference>
<keyword evidence="3" id="KW-1185">Reference proteome</keyword>
<dbReference type="Pfam" id="PF01494">
    <property type="entry name" value="FAD_binding_3"/>
    <property type="match status" value="1"/>
</dbReference>
<evidence type="ECO:0000259" key="1">
    <source>
        <dbReference type="Pfam" id="PF01494"/>
    </source>
</evidence>
<sequence>MTLATVDRYDQEQVSAIGDRAVVVGGSMAGLCAARVLADGFDEVVIIERDSLPDEPVTHDGVPQSTHPHIMQEAGRATLEDFFPGFGEKLLSEGGLLIDGSTEVKSYDEGGFTANPESRLPMYSSSRALFEWVVRWHVTRIENVSLRDECQFSDYLLDNSETAVTGVAFRDEQGAETTLAADLVVDATGRTSRTPQWLEDHGYEAPPVDEVEVDLTYSTIQIERPPDDRRLFFDLPSSPRTRGSAFIPIEENRWEVIMSGVHGDAAPADKEKYVEFAESLPVDELGELVKSQSWVSDEIHQYPFPANRRQHYEQVDDFPDGLVVTGDAIASFNPIYGQGMAVAALDALLLHHCLADGGRANLAPRFFKRAAETIDTVWMLGVGADFDFPQTTGPKPFGTDLVNRYVARLTRQAHSDRVLSEVFARVLRLEQPPTTLFRPNVVWRVFLPSPQSSLTRYLTLARQRTSSTASISQSRSH</sequence>
<dbReference type="EMBL" id="AOMF01000097">
    <property type="protein sequence ID" value="EMA56040.1"/>
    <property type="molecule type" value="Genomic_DNA"/>
</dbReference>
<evidence type="ECO:0000313" key="2">
    <source>
        <dbReference type="EMBL" id="EMA56040.1"/>
    </source>
</evidence>
<dbReference type="Gene3D" id="3.50.50.60">
    <property type="entry name" value="FAD/NAD(P)-binding domain"/>
    <property type="match status" value="1"/>
</dbReference>
<accession>M0NHD1</accession>
<dbReference type="InterPro" id="IPR036188">
    <property type="entry name" value="FAD/NAD-bd_sf"/>
</dbReference>
<comment type="caution">
    <text evidence="2">The sequence shown here is derived from an EMBL/GenBank/DDBJ whole genome shotgun (WGS) entry which is preliminary data.</text>
</comment>
<dbReference type="PATRIC" id="fig|1227457.3.peg.791"/>
<protein>
    <submittedName>
        <fullName evidence="2">Monooxygenase FAD-binding protein</fullName>
    </submittedName>
</protein>
<keyword evidence="2" id="KW-0560">Oxidoreductase</keyword>
<dbReference type="RefSeq" id="WP_007738050.1">
    <property type="nucleotide sequence ID" value="NZ_AOMF01000097.1"/>
</dbReference>
<dbReference type="Gene3D" id="3.30.9.100">
    <property type="match status" value="1"/>
</dbReference>
<feature type="domain" description="FAD-binding" evidence="1">
    <location>
        <begin position="158"/>
        <end position="355"/>
    </location>
</feature>
<reference evidence="2 3" key="1">
    <citation type="journal article" date="2014" name="PLoS Genet.">
        <title>Phylogenetically driven sequencing of extremely halophilic archaea reveals strategies for static and dynamic osmo-response.</title>
        <authorList>
            <person name="Becker E.A."/>
            <person name="Seitzer P.M."/>
            <person name="Tritt A."/>
            <person name="Larsen D."/>
            <person name="Krusor M."/>
            <person name="Yao A.I."/>
            <person name="Wu D."/>
            <person name="Madern D."/>
            <person name="Eisen J.A."/>
            <person name="Darling A.E."/>
            <person name="Facciotti M.T."/>
        </authorList>
    </citation>
    <scope>NUCLEOTIDE SEQUENCE [LARGE SCALE GENOMIC DNA]</scope>
    <source>
        <strain evidence="2 3">JCM 13552</strain>
    </source>
</reference>
<dbReference type="PANTHER" id="PTHR43422:SF3">
    <property type="entry name" value="THIAMINE THIAZOLE SYNTHASE"/>
    <property type="match status" value="1"/>
</dbReference>
<dbReference type="AlphaFoldDB" id="M0NHD1"/>
<dbReference type="eggNOG" id="arCOG00570">
    <property type="taxonomic scope" value="Archaea"/>
</dbReference>
<dbReference type="OrthoDB" id="202449at2157"/>
<proteinExistence type="predicted"/>
<dbReference type="Proteomes" id="UP000011680">
    <property type="component" value="Unassembled WGS sequence"/>
</dbReference>
<name>M0NHD1_9EURY</name>
<evidence type="ECO:0000313" key="3">
    <source>
        <dbReference type="Proteomes" id="UP000011680"/>
    </source>
</evidence>
<organism evidence="2 3">
    <name type="scientific">Halococcus thailandensis JCM 13552</name>
    <dbReference type="NCBI Taxonomy" id="1227457"/>
    <lineage>
        <taxon>Archaea</taxon>
        <taxon>Methanobacteriati</taxon>
        <taxon>Methanobacteriota</taxon>
        <taxon>Stenosarchaea group</taxon>
        <taxon>Halobacteria</taxon>
        <taxon>Halobacteriales</taxon>
        <taxon>Halococcaceae</taxon>
        <taxon>Halococcus</taxon>
    </lineage>
</organism>
<keyword evidence="2" id="KW-0503">Monooxygenase</keyword>
<dbReference type="STRING" id="1227457.C451_04391"/>
<dbReference type="InterPro" id="IPR002938">
    <property type="entry name" value="FAD-bd"/>
</dbReference>
<dbReference type="GO" id="GO:0071949">
    <property type="term" value="F:FAD binding"/>
    <property type="evidence" value="ECO:0007669"/>
    <property type="project" value="InterPro"/>
</dbReference>
<gene>
    <name evidence="2" type="ORF">C451_04391</name>
</gene>
<dbReference type="PANTHER" id="PTHR43422">
    <property type="entry name" value="THIAMINE THIAZOLE SYNTHASE"/>
    <property type="match status" value="1"/>
</dbReference>